<accession>A0A6A5KHR2</accession>
<comment type="similarity">
    <text evidence="1">Belongs to the DNA mismatch repair MutL/HexB family.</text>
</comment>
<dbReference type="OrthoDB" id="429932at2759"/>
<organism evidence="4 5">
    <name type="scientific">Decorospora gaudefroyi</name>
    <dbReference type="NCBI Taxonomy" id="184978"/>
    <lineage>
        <taxon>Eukaryota</taxon>
        <taxon>Fungi</taxon>
        <taxon>Dikarya</taxon>
        <taxon>Ascomycota</taxon>
        <taxon>Pezizomycotina</taxon>
        <taxon>Dothideomycetes</taxon>
        <taxon>Pleosporomycetidae</taxon>
        <taxon>Pleosporales</taxon>
        <taxon>Pleosporineae</taxon>
        <taxon>Pleosporaceae</taxon>
        <taxon>Decorospora</taxon>
    </lineage>
</organism>
<feature type="domain" description="MutL C-terminal dimerisation" evidence="3">
    <location>
        <begin position="715"/>
        <end position="937"/>
    </location>
</feature>
<evidence type="ECO:0000313" key="4">
    <source>
        <dbReference type="EMBL" id="KAF1835096.1"/>
    </source>
</evidence>
<evidence type="ECO:0000313" key="5">
    <source>
        <dbReference type="Proteomes" id="UP000800040"/>
    </source>
</evidence>
<dbReference type="InterPro" id="IPR038973">
    <property type="entry name" value="MutL/Mlh/Pms-like"/>
</dbReference>
<evidence type="ECO:0000259" key="3">
    <source>
        <dbReference type="SMART" id="SM00853"/>
    </source>
</evidence>
<feature type="region of interest" description="Disordered" evidence="2">
    <location>
        <begin position="413"/>
        <end position="486"/>
    </location>
</feature>
<keyword evidence="5" id="KW-1185">Reference proteome</keyword>
<evidence type="ECO:0000256" key="1">
    <source>
        <dbReference type="ARBA" id="ARBA00006082"/>
    </source>
</evidence>
<dbReference type="GO" id="GO:0006298">
    <property type="term" value="P:mismatch repair"/>
    <property type="evidence" value="ECO:0007669"/>
    <property type="project" value="InterPro"/>
</dbReference>
<dbReference type="SUPFAM" id="SSF55874">
    <property type="entry name" value="ATPase domain of HSP90 chaperone/DNA topoisomerase II/histidine kinase"/>
    <property type="match status" value="1"/>
</dbReference>
<dbReference type="SUPFAM" id="SSF118116">
    <property type="entry name" value="DNA mismatch repair protein MutL"/>
    <property type="match status" value="2"/>
</dbReference>
<dbReference type="InterPro" id="IPR037198">
    <property type="entry name" value="MutL_C_sf"/>
</dbReference>
<dbReference type="Pfam" id="PF13589">
    <property type="entry name" value="HATPase_c_3"/>
    <property type="match status" value="1"/>
</dbReference>
<proteinExistence type="inferred from homology"/>
<sequence length="1000" mass="110550">MFHKSQRSILPLPDEVAAQIKSSTAIPSLTGVVLELLKNALDAKATRIDVSVDFARGGCTVEDDGLGIPPLEFREEGGLGTLYCTSKYHADEALLGRNGTFLASLAALSLFTVASRHHEYRTHNSITFHQSKVIERQVPAAAHNHVHSKHGTRVTVRNLFGNLPVRVKQRALVSEQRGEQDRLWDALKGEMARLLLSWQDGVALKVRDSDNRVVINFSTSVSKASGHNHLTKPRSVPLASLLTVLTQANYIAVDDWASWVPASASTSALSIKGAISLHPAPSRHVQFISLGIRPLSADAGHNELFDEVNRLFALSSFGTIEDDADVDEHEKVRRRSDKRYKNDGYTNRQLKSRKHVDKYPMFHLRISVKETRGASASEDQFFGDDANLQNVMHVLGAMVTQWLSVHHFRPKQPRKKCHRAGTGSGTFGDTAEYGNPSSDSQEILRAPPERRATDRSAAPRFSSMSTATRKRRRSEKTITPEPSERLQNRAFAQWSRIKSGRADFFNSLSNPSKTADRAFVVASLNSGQDSEVESLQRTSAEDFASFNMQPIGQGALSVRINREDASTSTAQSHTDDKENDDTILWTDPSTKKTYLLNARTGCIVPDVPPQSITDSSTHTLNITQKSIRKSIRLPSRPSSDVQKKTPWLDHVLQTWDNPIFKPSEKRIQQITLHEPELDHTHRHGCSRIDIDKAFTEASMSGSSRLSKEGLRNARVISQVDKKFILIKMLSSSSTPDHEEVLVLIDQHAADERVQVESLLQDLCTPVQHHEAYQSKLGHTSPVASIVLEKPAQFSISGQEPIHFFTHAPRFAAWGVLFDILVSTPTSTSSSSSSSTALASIRDQHILSVTALPPAISSRCTADPKILISFLRSAVWTYVQHKPLPLPCATPTSCPSPSSSADGDSVAWVRHLATCPPGLGDLVNSRACRSAIMFNDVLDRKACEVLVARLAKCVFPFMCAHGRPSMVPLVHLRGGLAGVPEEVEMKEEEAGFVQAWKRWKR</sequence>
<dbReference type="AlphaFoldDB" id="A0A6A5KHR2"/>
<dbReference type="GO" id="GO:0032300">
    <property type="term" value="C:mismatch repair complex"/>
    <property type="evidence" value="ECO:0007669"/>
    <property type="project" value="InterPro"/>
</dbReference>
<dbReference type="GO" id="GO:0140664">
    <property type="term" value="F:ATP-dependent DNA damage sensor activity"/>
    <property type="evidence" value="ECO:0007669"/>
    <property type="project" value="InterPro"/>
</dbReference>
<dbReference type="InterPro" id="IPR042120">
    <property type="entry name" value="MutL_C_dimsub"/>
</dbReference>
<name>A0A6A5KHR2_9PLEO</name>
<feature type="compositionally biased region" description="Basic and acidic residues" evidence="2">
    <location>
        <begin position="475"/>
        <end position="486"/>
    </location>
</feature>
<dbReference type="EMBL" id="ML975292">
    <property type="protein sequence ID" value="KAF1835096.1"/>
    <property type="molecule type" value="Genomic_DNA"/>
</dbReference>
<dbReference type="SMART" id="SM00853">
    <property type="entry name" value="MutL_C"/>
    <property type="match status" value="1"/>
</dbReference>
<gene>
    <name evidence="4" type="ORF">BDW02DRAFT_638873</name>
</gene>
<evidence type="ECO:0000256" key="2">
    <source>
        <dbReference type="SAM" id="MobiDB-lite"/>
    </source>
</evidence>
<feature type="region of interest" description="Disordered" evidence="2">
    <location>
        <begin position="562"/>
        <end position="584"/>
    </location>
</feature>
<dbReference type="Proteomes" id="UP000800040">
    <property type="component" value="Unassembled WGS sequence"/>
</dbReference>
<dbReference type="GO" id="GO:0005524">
    <property type="term" value="F:ATP binding"/>
    <property type="evidence" value="ECO:0007669"/>
    <property type="project" value="InterPro"/>
</dbReference>
<dbReference type="Gene3D" id="3.30.1540.20">
    <property type="entry name" value="MutL, C-terminal domain, dimerisation subdomain"/>
    <property type="match status" value="1"/>
</dbReference>
<dbReference type="GO" id="GO:0016887">
    <property type="term" value="F:ATP hydrolysis activity"/>
    <property type="evidence" value="ECO:0007669"/>
    <property type="project" value="InterPro"/>
</dbReference>
<reference evidence="4" key="1">
    <citation type="submission" date="2020-01" db="EMBL/GenBank/DDBJ databases">
        <authorList>
            <consortium name="DOE Joint Genome Institute"/>
            <person name="Haridas S."/>
            <person name="Albert R."/>
            <person name="Binder M."/>
            <person name="Bloem J."/>
            <person name="Labutti K."/>
            <person name="Salamov A."/>
            <person name="Andreopoulos B."/>
            <person name="Baker S.E."/>
            <person name="Barry K."/>
            <person name="Bills G."/>
            <person name="Bluhm B.H."/>
            <person name="Cannon C."/>
            <person name="Castanera R."/>
            <person name="Culley D.E."/>
            <person name="Daum C."/>
            <person name="Ezra D."/>
            <person name="Gonzalez J.B."/>
            <person name="Henrissat B."/>
            <person name="Kuo A."/>
            <person name="Liang C."/>
            <person name="Lipzen A."/>
            <person name="Lutzoni F."/>
            <person name="Magnuson J."/>
            <person name="Mondo S."/>
            <person name="Nolan M."/>
            <person name="Ohm R."/>
            <person name="Pangilinan J."/>
            <person name="Park H.-J."/>
            <person name="Ramirez L."/>
            <person name="Alfaro M."/>
            <person name="Sun H."/>
            <person name="Tritt A."/>
            <person name="Yoshinaga Y."/>
            <person name="Zwiers L.-H."/>
            <person name="Turgeon B.G."/>
            <person name="Goodwin S.B."/>
            <person name="Spatafora J.W."/>
            <person name="Crous P.W."/>
            <person name="Grigoriev I.V."/>
        </authorList>
    </citation>
    <scope>NUCLEOTIDE SEQUENCE</scope>
    <source>
        <strain evidence="4">P77</strain>
    </source>
</reference>
<dbReference type="PANTHER" id="PTHR10073">
    <property type="entry name" value="DNA MISMATCH REPAIR PROTEIN MLH, PMS, MUTL"/>
    <property type="match status" value="1"/>
</dbReference>
<dbReference type="InterPro" id="IPR014790">
    <property type="entry name" value="MutL_C"/>
</dbReference>
<dbReference type="PANTHER" id="PTHR10073:SF47">
    <property type="entry name" value="DNA MISMATCH REPAIR PROTEIN MLH3"/>
    <property type="match status" value="1"/>
</dbReference>
<dbReference type="InterPro" id="IPR036890">
    <property type="entry name" value="HATPase_C_sf"/>
</dbReference>
<protein>
    <submittedName>
        <fullName evidence="4">DNA mismatch repair protein</fullName>
    </submittedName>
</protein>
<dbReference type="Gene3D" id="3.30.565.10">
    <property type="entry name" value="Histidine kinase-like ATPase, C-terminal domain"/>
    <property type="match status" value="1"/>
</dbReference>